<dbReference type="EMBL" id="OUNR01000016">
    <property type="protein sequence ID" value="SPP65286.1"/>
    <property type="molecule type" value="Genomic_DNA"/>
</dbReference>
<dbReference type="InParanoid" id="A0A330L8H6"/>
<proteinExistence type="predicted"/>
<organism evidence="2 3">
    <name type="scientific">Nitrospira lenta</name>
    <dbReference type="NCBI Taxonomy" id="1436998"/>
    <lineage>
        <taxon>Bacteria</taxon>
        <taxon>Pseudomonadati</taxon>
        <taxon>Nitrospirota</taxon>
        <taxon>Nitrospiria</taxon>
        <taxon>Nitrospirales</taxon>
        <taxon>Nitrospiraceae</taxon>
        <taxon>Nitrospira</taxon>
    </lineage>
</organism>
<evidence type="ECO:0000313" key="2">
    <source>
        <dbReference type="EMBL" id="SPP65286.1"/>
    </source>
</evidence>
<dbReference type="AlphaFoldDB" id="A0A330L8H6"/>
<feature type="region of interest" description="Disordered" evidence="1">
    <location>
        <begin position="59"/>
        <end position="82"/>
    </location>
</feature>
<reference evidence="3" key="1">
    <citation type="submission" date="2018-04" db="EMBL/GenBank/DDBJ databases">
        <authorList>
            <person name="Lucker S."/>
            <person name="Sakoula D."/>
        </authorList>
    </citation>
    <scope>NUCLEOTIDE SEQUENCE [LARGE SCALE GENOMIC DNA]</scope>
</reference>
<evidence type="ECO:0000256" key="1">
    <source>
        <dbReference type="SAM" id="MobiDB-lite"/>
    </source>
</evidence>
<protein>
    <submittedName>
        <fullName evidence="2">Uncharacterized protein</fullName>
    </submittedName>
</protein>
<dbReference type="Proteomes" id="UP000248168">
    <property type="component" value="Unassembled WGS sequence"/>
</dbReference>
<name>A0A330L8H6_9BACT</name>
<keyword evidence="3" id="KW-1185">Reference proteome</keyword>
<evidence type="ECO:0000313" key="3">
    <source>
        <dbReference type="Proteomes" id="UP000248168"/>
    </source>
</evidence>
<sequence length="82" mass="9020">MASATSPVPSMADGSVTQINYSLGCARLIDRDQQQGSQGTVPFRHGDCPPLCHLQLRCPGSPPGQNHQRRDEFQLSEHADYR</sequence>
<gene>
    <name evidence="2" type="ORF">NITLEN_30200</name>
</gene>
<feature type="compositionally biased region" description="Basic and acidic residues" evidence="1">
    <location>
        <begin position="68"/>
        <end position="82"/>
    </location>
</feature>
<accession>A0A330L8H6</accession>